<accession>A0A9W6KWE9</accession>
<dbReference type="PANTHER" id="PTHR34773:SF1">
    <property type="entry name" value="FLAGELLAR SECRETION CHAPERONE FLIS"/>
    <property type="match status" value="1"/>
</dbReference>
<keyword evidence="5" id="KW-0143">Chaperone</keyword>
<evidence type="ECO:0000256" key="5">
    <source>
        <dbReference type="ARBA" id="ARBA00023186"/>
    </source>
</evidence>
<keyword evidence="7" id="KW-0282">Flagellum</keyword>
<dbReference type="NCBIfam" id="TIGR00208">
    <property type="entry name" value="fliS"/>
    <property type="match status" value="1"/>
</dbReference>
<dbReference type="PIRSF" id="PIRSF039090">
    <property type="entry name" value="Flis"/>
    <property type="match status" value="1"/>
</dbReference>
<keyword evidence="3 6" id="KW-0963">Cytoplasm</keyword>
<keyword evidence="4 6" id="KW-1005">Bacterial flagellum biogenesis</keyword>
<comment type="subcellular location">
    <subcellularLocation>
        <location evidence="1 6">Cytoplasm</location>
        <location evidence="1 6">Cytosol</location>
    </subcellularLocation>
</comment>
<dbReference type="InterPro" id="IPR036584">
    <property type="entry name" value="FliS_sf"/>
</dbReference>
<gene>
    <name evidence="7" type="primary">fliS</name>
    <name evidence="7" type="ORF">GCM10017581_097130</name>
</gene>
<reference evidence="7" key="1">
    <citation type="journal article" date="2014" name="Int. J. Syst. Evol. Microbiol.">
        <title>Complete genome sequence of Corynebacterium casei LMG S-19264T (=DSM 44701T), isolated from a smear-ripened cheese.</title>
        <authorList>
            <consortium name="US DOE Joint Genome Institute (JGI-PGF)"/>
            <person name="Walter F."/>
            <person name="Albersmeier A."/>
            <person name="Kalinowski J."/>
            <person name="Ruckert C."/>
        </authorList>
    </citation>
    <scope>NUCLEOTIDE SEQUENCE</scope>
    <source>
        <strain evidence="7">VKM Ac-1321</strain>
    </source>
</reference>
<keyword evidence="8" id="KW-1185">Reference proteome</keyword>
<evidence type="ECO:0000256" key="6">
    <source>
        <dbReference type="PIRNR" id="PIRNR039090"/>
    </source>
</evidence>
<evidence type="ECO:0000313" key="8">
    <source>
        <dbReference type="Proteomes" id="UP001143480"/>
    </source>
</evidence>
<evidence type="ECO:0000256" key="4">
    <source>
        <dbReference type="ARBA" id="ARBA00022795"/>
    </source>
</evidence>
<reference evidence="7" key="2">
    <citation type="submission" date="2023-01" db="EMBL/GenBank/DDBJ databases">
        <authorList>
            <person name="Sun Q."/>
            <person name="Evtushenko L."/>
        </authorList>
    </citation>
    <scope>NUCLEOTIDE SEQUENCE</scope>
    <source>
        <strain evidence="7">VKM Ac-1321</strain>
    </source>
</reference>
<comment type="caution">
    <text evidence="7">The sequence shown here is derived from an EMBL/GenBank/DDBJ whole genome shotgun (WGS) entry which is preliminary data.</text>
</comment>
<dbReference type="GO" id="GO:0071973">
    <property type="term" value="P:bacterial-type flagellum-dependent cell motility"/>
    <property type="evidence" value="ECO:0007669"/>
    <property type="project" value="TreeGrafter"/>
</dbReference>
<dbReference type="GO" id="GO:0044780">
    <property type="term" value="P:bacterial-type flagellum assembly"/>
    <property type="evidence" value="ECO:0007669"/>
    <property type="project" value="InterPro"/>
</dbReference>
<dbReference type="SUPFAM" id="SSF101116">
    <property type="entry name" value="Flagellar export chaperone FliS"/>
    <property type="match status" value="1"/>
</dbReference>
<keyword evidence="7" id="KW-0969">Cilium</keyword>
<protein>
    <recommendedName>
        <fullName evidence="6">Flagellar secretion chaperone FliS</fullName>
    </recommendedName>
</protein>
<evidence type="ECO:0000256" key="1">
    <source>
        <dbReference type="ARBA" id="ARBA00004514"/>
    </source>
</evidence>
<name>A0A9W6KWE9_9ACTN</name>
<dbReference type="InterPro" id="IPR003713">
    <property type="entry name" value="FliS"/>
</dbReference>
<evidence type="ECO:0000256" key="3">
    <source>
        <dbReference type="ARBA" id="ARBA00022490"/>
    </source>
</evidence>
<dbReference type="Pfam" id="PF02561">
    <property type="entry name" value="FliS"/>
    <property type="match status" value="1"/>
</dbReference>
<organism evidence="7 8">
    <name type="scientific">Dactylosporangium matsuzakiense</name>
    <dbReference type="NCBI Taxonomy" id="53360"/>
    <lineage>
        <taxon>Bacteria</taxon>
        <taxon>Bacillati</taxon>
        <taxon>Actinomycetota</taxon>
        <taxon>Actinomycetes</taxon>
        <taxon>Micromonosporales</taxon>
        <taxon>Micromonosporaceae</taxon>
        <taxon>Dactylosporangium</taxon>
    </lineage>
</organism>
<dbReference type="GO" id="GO:0005829">
    <property type="term" value="C:cytosol"/>
    <property type="evidence" value="ECO:0007669"/>
    <property type="project" value="UniProtKB-SubCell"/>
</dbReference>
<dbReference type="EMBL" id="BSFP01000118">
    <property type="protein sequence ID" value="GLL07954.1"/>
    <property type="molecule type" value="Genomic_DNA"/>
</dbReference>
<evidence type="ECO:0000313" key="7">
    <source>
        <dbReference type="EMBL" id="GLL07954.1"/>
    </source>
</evidence>
<evidence type="ECO:0000256" key="2">
    <source>
        <dbReference type="ARBA" id="ARBA00008787"/>
    </source>
</evidence>
<sequence>MTTQALRNRYVTDSVSTAPPAQLLVMLYDRLVLDLMIAGQALEAGETATSSSRVYHAQEILMELRATLDTSVWSGGPGLASLYSFMINELVQANVAGDRARIETVQGFAEQLRDAWREAATQVTAQGR</sequence>
<proteinExistence type="inferred from homology"/>
<dbReference type="AlphaFoldDB" id="A0A9W6KWE9"/>
<comment type="similarity">
    <text evidence="2 6">Belongs to the FliS family.</text>
</comment>
<dbReference type="RefSeq" id="WP_223098089.1">
    <property type="nucleotide sequence ID" value="NZ_BAAAXA010000001.1"/>
</dbReference>
<dbReference type="CDD" id="cd16098">
    <property type="entry name" value="FliS"/>
    <property type="match status" value="1"/>
</dbReference>
<dbReference type="PANTHER" id="PTHR34773">
    <property type="entry name" value="FLAGELLAR SECRETION CHAPERONE FLIS"/>
    <property type="match status" value="1"/>
</dbReference>
<keyword evidence="7" id="KW-0966">Cell projection</keyword>
<dbReference type="Gene3D" id="1.20.120.340">
    <property type="entry name" value="Flagellar protein FliS"/>
    <property type="match status" value="1"/>
</dbReference>
<dbReference type="Proteomes" id="UP001143480">
    <property type="component" value="Unassembled WGS sequence"/>
</dbReference>